<dbReference type="InterPro" id="IPR011990">
    <property type="entry name" value="TPR-like_helical_dom_sf"/>
</dbReference>
<dbReference type="PANTHER" id="PTHR47942">
    <property type="entry name" value="TETRATRICOPEPTIDE REPEAT (TPR)-LIKE SUPERFAMILY PROTEIN-RELATED"/>
    <property type="match status" value="1"/>
</dbReference>
<feature type="non-terminal residue" evidence="3">
    <location>
        <position position="116"/>
    </location>
</feature>
<evidence type="ECO:0000256" key="1">
    <source>
        <dbReference type="ARBA" id="ARBA00022737"/>
    </source>
</evidence>
<evidence type="ECO:0000313" key="3">
    <source>
        <dbReference type="EMBL" id="KAF4755677.1"/>
    </source>
</evidence>
<proteinExistence type="predicted"/>
<sequence length="116" mass="12825">IQPTVVTYGILLDCCINANDMGRAQKVFQEMRLAQSSDKNDQASPDKRHLGLNTVMYTTLIKGYAKEGNVDAAMDVFTEMRKAEVVPDLITFSILIKSNCDAGKVDVSLKLLDELL</sequence>
<dbReference type="Pfam" id="PF12854">
    <property type="entry name" value="PPR_1"/>
    <property type="match status" value="1"/>
</dbReference>
<comment type="caution">
    <text evidence="3">The sequence shown here is derived from an EMBL/GenBank/DDBJ whole genome shotgun (WGS) entry which is preliminary data.</text>
</comment>
<keyword evidence="4" id="KW-1185">Reference proteome</keyword>
<reference evidence="3 4" key="1">
    <citation type="submission" date="2020-04" db="EMBL/GenBank/DDBJ databases">
        <title>Perkinsus olseni comparative genomics.</title>
        <authorList>
            <person name="Bogema D.R."/>
        </authorList>
    </citation>
    <scope>NUCLEOTIDE SEQUENCE [LARGE SCALE GENOMIC DNA]</scope>
    <source>
        <strain evidence="3 4">ATCC PRA-207</strain>
    </source>
</reference>
<gene>
    <name evidence="3" type="ORF">FOZ63_025077</name>
</gene>
<protein>
    <recommendedName>
        <fullName evidence="5">Pentatricopeptide repeat-containing protein</fullName>
    </recommendedName>
</protein>
<dbReference type="InterPro" id="IPR051222">
    <property type="entry name" value="PPR/CCM1_RNA-binding"/>
</dbReference>
<feature type="non-terminal residue" evidence="3">
    <location>
        <position position="1"/>
    </location>
</feature>
<dbReference type="PANTHER" id="PTHR47942:SF63">
    <property type="entry name" value="PENTATRICOPEPTIDE REPEAT-CONTAINING PROTEIN"/>
    <property type="match status" value="1"/>
</dbReference>
<dbReference type="InterPro" id="IPR002885">
    <property type="entry name" value="PPR_rpt"/>
</dbReference>
<dbReference type="NCBIfam" id="TIGR00756">
    <property type="entry name" value="PPR"/>
    <property type="match status" value="2"/>
</dbReference>
<dbReference type="EMBL" id="JABANO010004131">
    <property type="protein sequence ID" value="KAF4755677.1"/>
    <property type="molecule type" value="Genomic_DNA"/>
</dbReference>
<evidence type="ECO:0008006" key="5">
    <source>
        <dbReference type="Google" id="ProtNLM"/>
    </source>
</evidence>
<dbReference type="Gene3D" id="1.25.40.10">
    <property type="entry name" value="Tetratricopeptide repeat domain"/>
    <property type="match status" value="2"/>
</dbReference>
<name>A0A7J6UEP8_PEROL</name>
<accession>A0A7J6UEP8</accession>
<feature type="repeat" description="PPR" evidence="2">
    <location>
        <begin position="53"/>
        <end position="87"/>
    </location>
</feature>
<dbReference type="OMA" id="INANDMG"/>
<keyword evidence="1" id="KW-0677">Repeat</keyword>
<evidence type="ECO:0000313" key="4">
    <source>
        <dbReference type="Proteomes" id="UP000553632"/>
    </source>
</evidence>
<dbReference type="AlphaFoldDB" id="A0A7J6UEP8"/>
<dbReference type="Proteomes" id="UP000553632">
    <property type="component" value="Unassembled WGS sequence"/>
</dbReference>
<feature type="repeat" description="PPR" evidence="2">
    <location>
        <begin position="88"/>
        <end position="116"/>
    </location>
</feature>
<evidence type="ECO:0000256" key="2">
    <source>
        <dbReference type="PROSITE-ProRule" id="PRU00708"/>
    </source>
</evidence>
<dbReference type="Pfam" id="PF13041">
    <property type="entry name" value="PPR_2"/>
    <property type="match status" value="1"/>
</dbReference>
<dbReference type="PROSITE" id="PS51375">
    <property type="entry name" value="PPR"/>
    <property type="match status" value="2"/>
</dbReference>
<organism evidence="3 4">
    <name type="scientific">Perkinsus olseni</name>
    <name type="common">Perkinsus atlanticus</name>
    <dbReference type="NCBI Taxonomy" id="32597"/>
    <lineage>
        <taxon>Eukaryota</taxon>
        <taxon>Sar</taxon>
        <taxon>Alveolata</taxon>
        <taxon>Perkinsozoa</taxon>
        <taxon>Perkinsea</taxon>
        <taxon>Perkinsida</taxon>
        <taxon>Perkinsidae</taxon>
        <taxon>Perkinsus</taxon>
    </lineage>
</organism>